<accession>A0ABD2KMR1</accession>
<dbReference type="Proteomes" id="UP001620626">
    <property type="component" value="Unassembled WGS sequence"/>
</dbReference>
<sequence>MPPEIFNRFKAIYMDKTLAKTKRLELLDEMFMALPDDLLSRFPVPAAFRKLPPAQQKRVHRIYYGKRIGFDGKMRELGRLINQLSIDQQRRLMPIRPVEEEQKPKKHMPTLVEFEVPVLLQFSGHLETHLLKAYLDSKNFEFLEWLIGTKGIDEASRARLVGVFLKQSYQLDPDNFPLPLNGDSHEIEDDIRNLGVRLMFGKSPFDRTDIFKVKLDKLKQSFSKRTQEKEDKQTKAINEAALDCVDEAENAWIDRLEMFPEAKLFQFRHNDNSALTAQKSGSLFGNLEKLFAAINGTVHMDWNSNDFAA</sequence>
<name>A0ABD2KMR1_9BILA</name>
<organism evidence="1 2">
    <name type="scientific">Heterodera trifolii</name>
    <dbReference type="NCBI Taxonomy" id="157864"/>
    <lineage>
        <taxon>Eukaryota</taxon>
        <taxon>Metazoa</taxon>
        <taxon>Ecdysozoa</taxon>
        <taxon>Nematoda</taxon>
        <taxon>Chromadorea</taxon>
        <taxon>Rhabditida</taxon>
        <taxon>Tylenchina</taxon>
        <taxon>Tylenchomorpha</taxon>
        <taxon>Tylenchoidea</taxon>
        <taxon>Heteroderidae</taxon>
        <taxon>Heteroderinae</taxon>
        <taxon>Heterodera</taxon>
    </lineage>
</organism>
<protein>
    <submittedName>
        <fullName evidence="1">Uncharacterized protein</fullName>
    </submittedName>
</protein>
<dbReference type="EMBL" id="JBICBT010000722">
    <property type="protein sequence ID" value="KAL3104022.1"/>
    <property type="molecule type" value="Genomic_DNA"/>
</dbReference>
<keyword evidence="2" id="KW-1185">Reference proteome</keyword>
<comment type="caution">
    <text evidence="1">The sequence shown here is derived from an EMBL/GenBank/DDBJ whole genome shotgun (WGS) entry which is preliminary data.</text>
</comment>
<proteinExistence type="predicted"/>
<reference evidence="1 2" key="1">
    <citation type="submission" date="2024-10" db="EMBL/GenBank/DDBJ databases">
        <authorList>
            <person name="Kim D."/>
        </authorList>
    </citation>
    <scope>NUCLEOTIDE SEQUENCE [LARGE SCALE GENOMIC DNA]</scope>
    <source>
        <strain evidence="1">BH-2024</strain>
    </source>
</reference>
<evidence type="ECO:0000313" key="1">
    <source>
        <dbReference type="EMBL" id="KAL3104022.1"/>
    </source>
</evidence>
<dbReference type="AlphaFoldDB" id="A0ABD2KMR1"/>
<evidence type="ECO:0000313" key="2">
    <source>
        <dbReference type="Proteomes" id="UP001620626"/>
    </source>
</evidence>
<gene>
    <name evidence="1" type="ORF">niasHT_020715</name>
</gene>